<dbReference type="GO" id="GO:0009898">
    <property type="term" value="C:cytoplasmic side of plasma membrane"/>
    <property type="evidence" value="ECO:0007669"/>
    <property type="project" value="TreeGrafter"/>
</dbReference>
<dbReference type="GO" id="GO:0008047">
    <property type="term" value="F:enzyme activator activity"/>
    <property type="evidence" value="ECO:0007669"/>
    <property type="project" value="InterPro"/>
</dbReference>
<dbReference type="Proteomes" id="UP001181693">
    <property type="component" value="Unassembled WGS sequence"/>
</dbReference>
<dbReference type="InterPro" id="IPR036846">
    <property type="entry name" value="GM2-AP_sf"/>
</dbReference>
<evidence type="ECO:0000256" key="2">
    <source>
        <dbReference type="SAM" id="SignalP"/>
    </source>
</evidence>
<dbReference type="PANTHER" id="PTHR17357">
    <property type="entry name" value="GM2 GANGLIOSIDE ACTIVATOR PROTEIN"/>
    <property type="match status" value="1"/>
</dbReference>
<evidence type="ECO:0000256" key="1">
    <source>
        <dbReference type="ARBA" id="ARBA00022729"/>
    </source>
</evidence>
<sequence length="200" mass="22101">MAKLALCFLVAFAALAHFTNAYKWRSWNLATQVKSITWENCDSGKLPGTIKSLSISPDPVSIPGEVTVSVVLNTEVPLSSPLQIKISAEKELFGEWLTAPCIDHFGSCTYDDVCDLLDAFFKPGQQCPGPLKTYGLPCHCPFRAGSYSLPTTNFKIPSFNLPSWLAEGNYRVTGILSHKNQEIGCAKFSFTLSEPSSWWW</sequence>
<dbReference type="SUPFAM" id="SSF63707">
    <property type="entry name" value="Ganglioside M2 (gm2) activator"/>
    <property type="match status" value="1"/>
</dbReference>
<dbReference type="SMART" id="SM00737">
    <property type="entry name" value="ML"/>
    <property type="match status" value="1"/>
</dbReference>
<feature type="chain" id="PRO_5043853371" description="MD-2-related lipid-recognition domain-containing protein" evidence="2">
    <location>
        <begin position="22"/>
        <end position="200"/>
    </location>
</feature>
<dbReference type="InterPro" id="IPR028996">
    <property type="entry name" value="GM2-AP"/>
</dbReference>
<dbReference type="GO" id="GO:0005319">
    <property type="term" value="F:lipid transporter activity"/>
    <property type="evidence" value="ECO:0007669"/>
    <property type="project" value="TreeGrafter"/>
</dbReference>
<organism evidence="4 5">
    <name type="scientific">Pyxicephalus adspersus</name>
    <name type="common">African bullfrog</name>
    <dbReference type="NCBI Taxonomy" id="30357"/>
    <lineage>
        <taxon>Eukaryota</taxon>
        <taxon>Metazoa</taxon>
        <taxon>Chordata</taxon>
        <taxon>Craniata</taxon>
        <taxon>Vertebrata</taxon>
        <taxon>Euteleostomi</taxon>
        <taxon>Amphibia</taxon>
        <taxon>Batrachia</taxon>
        <taxon>Anura</taxon>
        <taxon>Neobatrachia</taxon>
        <taxon>Ranoidea</taxon>
        <taxon>Pyxicephalidae</taxon>
        <taxon>Pyxicephalinae</taxon>
        <taxon>Pyxicephalus</taxon>
    </lineage>
</organism>
<keyword evidence="1 2" id="KW-0732">Signal</keyword>
<comment type="caution">
    <text evidence="4">The sequence shown here is derived from an EMBL/GenBank/DDBJ whole genome shotgun (WGS) entry which is preliminary data.</text>
</comment>
<evidence type="ECO:0000313" key="5">
    <source>
        <dbReference type="Proteomes" id="UP001181693"/>
    </source>
</evidence>
<dbReference type="GO" id="GO:0006689">
    <property type="term" value="P:ganglioside catabolic process"/>
    <property type="evidence" value="ECO:0007669"/>
    <property type="project" value="InterPro"/>
</dbReference>
<feature type="domain" description="MD-2-related lipid-recognition" evidence="3">
    <location>
        <begin position="38"/>
        <end position="190"/>
    </location>
</feature>
<dbReference type="Pfam" id="PF02221">
    <property type="entry name" value="E1_DerP2_DerF2"/>
    <property type="match status" value="1"/>
</dbReference>
<gene>
    <name evidence="4" type="ORF">GDO54_006541</name>
</gene>
<dbReference type="Gene3D" id="2.70.220.10">
    <property type="entry name" value="Ganglioside GM2 activator"/>
    <property type="match status" value="1"/>
</dbReference>
<keyword evidence="5" id="KW-1185">Reference proteome</keyword>
<reference evidence="4" key="1">
    <citation type="thesis" date="2020" institute="ProQuest LLC" country="789 East Eisenhower Parkway, Ann Arbor, MI, USA">
        <title>Comparative Genomics and Chromosome Evolution.</title>
        <authorList>
            <person name="Mudd A.B."/>
        </authorList>
    </citation>
    <scope>NUCLEOTIDE SEQUENCE</scope>
    <source>
        <strain evidence="4">1538</strain>
        <tissue evidence="4">Blood</tissue>
    </source>
</reference>
<evidence type="ECO:0000259" key="3">
    <source>
        <dbReference type="SMART" id="SM00737"/>
    </source>
</evidence>
<dbReference type="PANTHER" id="PTHR17357:SF0">
    <property type="entry name" value="GANGLIOSIDE GM2 ACTIVATOR"/>
    <property type="match status" value="1"/>
</dbReference>
<name>A0AAV3AVI2_PYXAD</name>
<accession>A0AAV3AVI2</accession>
<dbReference type="EMBL" id="DYDO01000002">
    <property type="protein sequence ID" value="DBA30579.1"/>
    <property type="molecule type" value="Genomic_DNA"/>
</dbReference>
<protein>
    <recommendedName>
        <fullName evidence="3">MD-2-related lipid-recognition domain-containing protein</fullName>
    </recommendedName>
</protein>
<evidence type="ECO:0000313" key="4">
    <source>
        <dbReference type="EMBL" id="DBA30579.1"/>
    </source>
</evidence>
<proteinExistence type="predicted"/>
<dbReference type="InterPro" id="IPR003172">
    <property type="entry name" value="ML_dom"/>
</dbReference>
<dbReference type="AlphaFoldDB" id="A0AAV3AVI2"/>
<feature type="signal peptide" evidence="2">
    <location>
        <begin position="1"/>
        <end position="21"/>
    </location>
</feature>